<reference evidence="6 7" key="1">
    <citation type="submission" date="2018-03" db="EMBL/GenBank/DDBJ databases">
        <title>Genomic Encyclopedia of Archaeal and Bacterial Type Strains, Phase II (KMG-II): from individual species to whole genera.</title>
        <authorList>
            <person name="Goeker M."/>
        </authorList>
    </citation>
    <scope>NUCLEOTIDE SEQUENCE [LARGE SCALE GENOMIC DNA]</scope>
    <source>
        <strain evidence="6 7">DSM 44889</strain>
    </source>
</reference>
<keyword evidence="2" id="KW-0408">Iron</keyword>
<dbReference type="InterPro" id="IPR008333">
    <property type="entry name" value="Cbr1-like_FAD-bd_dom"/>
</dbReference>
<dbReference type="InterPro" id="IPR017927">
    <property type="entry name" value="FAD-bd_FR_type"/>
</dbReference>
<dbReference type="Proteomes" id="UP000245469">
    <property type="component" value="Unassembled WGS sequence"/>
</dbReference>
<evidence type="ECO:0000256" key="2">
    <source>
        <dbReference type="ARBA" id="ARBA00022714"/>
    </source>
</evidence>
<dbReference type="GO" id="GO:0016491">
    <property type="term" value="F:oxidoreductase activity"/>
    <property type="evidence" value="ECO:0007669"/>
    <property type="project" value="InterPro"/>
</dbReference>
<keyword evidence="2" id="KW-0479">Metal-binding</keyword>
<dbReference type="AlphaFoldDB" id="A0A316A0E7"/>
<dbReference type="InterPro" id="IPR050415">
    <property type="entry name" value="MRET"/>
</dbReference>
<dbReference type="InterPro" id="IPR001433">
    <property type="entry name" value="OxRdtase_FAD/NAD-bd"/>
</dbReference>
<comment type="cofactor">
    <cofactor evidence="1">
        <name>FAD</name>
        <dbReference type="ChEBI" id="CHEBI:57692"/>
    </cofactor>
</comment>
<evidence type="ECO:0000259" key="5">
    <source>
        <dbReference type="PROSITE" id="PS51384"/>
    </source>
</evidence>
<evidence type="ECO:0000256" key="1">
    <source>
        <dbReference type="ARBA" id="ARBA00001974"/>
    </source>
</evidence>
<name>A0A316A0E7_9ACTN</name>
<dbReference type="PANTHER" id="PTHR47354">
    <property type="entry name" value="NADH OXIDOREDUCTASE HCR"/>
    <property type="match status" value="1"/>
</dbReference>
<keyword evidence="7" id="KW-1185">Reference proteome</keyword>
<dbReference type="SUPFAM" id="SSF63380">
    <property type="entry name" value="Riboflavin synthase domain-like"/>
    <property type="match status" value="1"/>
</dbReference>
<dbReference type="PRINTS" id="PR00410">
    <property type="entry name" value="PHEHYDRXLASE"/>
</dbReference>
<dbReference type="InterPro" id="IPR039261">
    <property type="entry name" value="FNR_nucleotide-bd"/>
</dbReference>
<dbReference type="InterPro" id="IPR017938">
    <property type="entry name" value="Riboflavin_synthase-like_b-brl"/>
</dbReference>
<dbReference type="EMBL" id="QGDQ01000022">
    <property type="protein sequence ID" value="PWJ50688.1"/>
    <property type="molecule type" value="Genomic_DNA"/>
</dbReference>
<keyword evidence="3" id="KW-0411">Iron-sulfur</keyword>
<dbReference type="GO" id="GO:0051537">
    <property type="term" value="F:2 iron, 2 sulfur cluster binding"/>
    <property type="evidence" value="ECO:0007669"/>
    <property type="project" value="UniProtKB-KW"/>
</dbReference>
<evidence type="ECO:0000256" key="3">
    <source>
        <dbReference type="ARBA" id="ARBA00023014"/>
    </source>
</evidence>
<dbReference type="SUPFAM" id="SSF52343">
    <property type="entry name" value="Ferredoxin reductase-like, C-terminal NADP-linked domain"/>
    <property type="match status" value="1"/>
</dbReference>
<evidence type="ECO:0000256" key="4">
    <source>
        <dbReference type="SAM" id="MobiDB-lite"/>
    </source>
</evidence>
<feature type="domain" description="FAD-binding FR-type" evidence="5">
    <location>
        <begin position="34"/>
        <end position="136"/>
    </location>
</feature>
<dbReference type="RefSeq" id="WP_211319651.1">
    <property type="nucleotide sequence ID" value="NZ_QGDQ01000022.1"/>
</dbReference>
<organism evidence="6 7">
    <name type="scientific">Quadrisphaera granulorum</name>
    <dbReference type="NCBI Taxonomy" id="317664"/>
    <lineage>
        <taxon>Bacteria</taxon>
        <taxon>Bacillati</taxon>
        <taxon>Actinomycetota</taxon>
        <taxon>Actinomycetes</taxon>
        <taxon>Kineosporiales</taxon>
        <taxon>Kineosporiaceae</taxon>
        <taxon>Quadrisphaera</taxon>
    </lineage>
</organism>
<dbReference type="PANTHER" id="PTHR47354:SF5">
    <property type="entry name" value="PROTEIN RFBI"/>
    <property type="match status" value="1"/>
</dbReference>
<dbReference type="Gene3D" id="3.40.50.80">
    <property type="entry name" value="Nucleotide-binding domain of ferredoxin-NADP reductase (FNR) module"/>
    <property type="match status" value="1"/>
</dbReference>
<dbReference type="Pfam" id="PF00175">
    <property type="entry name" value="NAD_binding_1"/>
    <property type="match status" value="1"/>
</dbReference>
<dbReference type="Gene3D" id="2.40.30.10">
    <property type="entry name" value="Translation factors"/>
    <property type="match status" value="1"/>
</dbReference>
<dbReference type="Pfam" id="PF00970">
    <property type="entry name" value="FAD_binding_6"/>
    <property type="match status" value="1"/>
</dbReference>
<dbReference type="PROSITE" id="PS51384">
    <property type="entry name" value="FAD_FR"/>
    <property type="match status" value="1"/>
</dbReference>
<keyword evidence="2" id="KW-0001">2Fe-2S</keyword>
<comment type="caution">
    <text evidence="6">The sequence shown here is derived from an EMBL/GenBank/DDBJ whole genome shotgun (WGS) entry which is preliminary data.</text>
</comment>
<feature type="region of interest" description="Disordered" evidence="4">
    <location>
        <begin position="1"/>
        <end position="42"/>
    </location>
</feature>
<sequence length="277" mass="29626">MTEIADSAEGLPGLPALPQLDSPRRRVPPTGAKRSWQTGTVTEVRQETPHAKTFRIELEQWQPHLPGQNYLVRLTAPDGYRAQRSYSAASPPEDPGVVELTVDRLPDGEVSGYLHDHVSVGDPLEVRGPFGGWFVWRGDRPALLVGGGSGLVPLACVLRSRAARLAAGQDAAPVHLVAAARTREELFYADELTGRFADLTTVVLSRQDDDASGRPAGRLRAEDLLPAAERLGALTGSGAGADVFLCGSTPFTTAAEQLLQEVGVPPESIRVERFGPS</sequence>
<accession>A0A316A0E7</accession>
<evidence type="ECO:0000313" key="7">
    <source>
        <dbReference type="Proteomes" id="UP000245469"/>
    </source>
</evidence>
<gene>
    <name evidence="6" type="ORF">BXY45_12263</name>
</gene>
<evidence type="ECO:0000313" key="6">
    <source>
        <dbReference type="EMBL" id="PWJ50688.1"/>
    </source>
</evidence>
<protein>
    <submittedName>
        <fullName evidence="6">Ferredoxin-NADP reductase</fullName>
    </submittedName>
</protein>
<proteinExistence type="predicted"/>